<keyword evidence="5" id="KW-0677">Repeat</keyword>
<dbReference type="InterPro" id="IPR006026">
    <property type="entry name" value="Peptidase_Metallo"/>
</dbReference>
<evidence type="ECO:0000259" key="17">
    <source>
        <dbReference type="PROSITE" id="PS50825"/>
    </source>
</evidence>
<organism evidence="20 21">
    <name type="scientific">Branchiostoma lanceolatum</name>
    <name type="common">Common lancelet</name>
    <name type="synonym">Amphioxus lanceolatum</name>
    <dbReference type="NCBI Taxonomy" id="7740"/>
    <lineage>
        <taxon>Eukaryota</taxon>
        <taxon>Metazoa</taxon>
        <taxon>Chordata</taxon>
        <taxon>Cephalochordata</taxon>
        <taxon>Leptocardii</taxon>
        <taxon>Amphioxiformes</taxon>
        <taxon>Branchiostomatidae</taxon>
        <taxon>Branchiostoma</taxon>
    </lineage>
</organism>
<dbReference type="InterPro" id="IPR034035">
    <property type="entry name" value="Astacin-like_dom"/>
</dbReference>
<dbReference type="Proteomes" id="UP000838412">
    <property type="component" value="Chromosome 11"/>
</dbReference>
<dbReference type="InterPro" id="IPR049883">
    <property type="entry name" value="NOTCH1_EGF-like"/>
</dbReference>
<evidence type="ECO:0000256" key="5">
    <source>
        <dbReference type="ARBA" id="ARBA00022737"/>
    </source>
</evidence>
<feature type="binding site" evidence="14">
    <location>
        <position position="171"/>
    </location>
    <ligand>
        <name>Zn(2+)</name>
        <dbReference type="ChEBI" id="CHEBI:29105"/>
        <note>catalytic</note>
    </ligand>
</feature>
<feature type="domain" description="HYR" evidence="17">
    <location>
        <begin position="657"/>
        <end position="737"/>
    </location>
</feature>
<dbReference type="InterPro" id="IPR018097">
    <property type="entry name" value="EGF_Ca-bd_CS"/>
</dbReference>
<protein>
    <recommendedName>
        <fullName evidence="15">Metalloendopeptidase</fullName>
        <ecNumber evidence="15">3.4.24.-</ecNumber>
    </recommendedName>
</protein>
<reference evidence="20" key="1">
    <citation type="submission" date="2022-01" db="EMBL/GenBank/DDBJ databases">
        <authorList>
            <person name="Braso-Vives M."/>
        </authorList>
    </citation>
    <scope>NUCLEOTIDE SEQUENCE</scope>
</reference>
<dbReference type="FunFam" id="3.40.390.10:FF:000015">
    <property type="entry name" value="Meprin A subunit"/>
    <property type="match status" value="1"/>
</dbReference>
<keyword evidence="1 12" id="KW-0245">EGF-like domain</keyword>
<dbReference type="Pfam" id="PF00084">
    <property type="entry name" value="Sushi"/>
    <property type="match status" value="3"/>
</dbReference>
<dbReference type="GO" id="GO:0005509">
    <property type="term" value="F:calcium ion binding"/>
    <property type="evidence" value="ECO:0007669"/>
    <property type="project" value="InterPro"/>
</dbReference>
<evidence type="ECO:0000256" key="13">
    <source>
        <dbReference type="PROSITE-ProRule" id="PRU00302"/>
    </source>
</evidence>
<keyword evidence="11" id="KW-0325">Glycoprotein</keyword>
<dbReference type="InterPro" id="IPR003410">
    <property type="entry name" value="HYR_dom"/>
</dbReference>
<dbReference type="SMART" id="SM00235">
    <property type="entry name" value="ZnMc"/>
    <property type="match status" value="1"/>
</dbReference>
<feature type="binding site" evidence="14">
    <location>
        <position position="167"/>
    </location>
    <ligand>
        <name>Zn(2+)</name>
        <dbReference type="ChEBI" id="CHEBI:29105"/>
        <note>catalytic</note>
    </ligand>
</feature>
<dbReference type="InterPro" id="IPR000742">
    <property type="entry name" value="EGF"/>
</dbReference>
<dbReference type="GO" id="GO:0008270">
    <property type="term" value="F:zinc ion binding"/>
    <property type="evidence" value="ECO:0007669"/>
    <property type="project" value="UniProtKB-UniRule"/>
</dbReference>
<keyword evidence="10 13" id="KW-1015">Disulfide bond</keyword>
<dbReference type="AlphaFoldDB" id="A0A8J9VFZ3"/>
<dbReference type="Pfam" id="PF01400">
    <property type="entry name" value="Astacin"/>
    <property type="match status" value="1"/>
</dbReference>
<gene>
    <name evidence="20" type="primary">MEP1B</name>
    <name evidence="20" type="ORF">BLAG_LOCUS3834</name>
</gene>
<feature type="domain" description="Sushi" evidence="18">
    <location>
        <begin position="441"/>
        <end position="509"/>
    </location>
</feature>
<evidence type="ECO:0000256" key="3">
    <source>
        <dbReference type="ARBA" id="ARBA00022723"/>
    </source>
</evidence>
<dbReference type="InterPro" id="IPR035976">
    <property type="entry name" value="Sushi/SCR/CCP_sf"/>
</dbReference>
<dbReference type="PROSITE" id="PS50923">
    <property type="entry name" value="SUSHI"/>
    <property type="match status" value="3"/>
</dbReference>
<evidence type="ECO:0000256" key="4">
    <source>
        <dbReference type="ARBA" id="ARBA00022729"/>
    </source>
</evidence>
<evidence type="ECO:0000256" key="1">
    <source>
        <dbReference type="ARBA" id="ARBA00022536"/>
    </source>
</evidence>
<evidence type="ECO:0000256" key="8">
    <source>
        <dbReference type="ARBA" id="ARBA00023049"/>
    </source>
</evidence>
<keyword evidence="6 14" id="KW-0378">Hydrolase</keyword>
<dbReference type="InterPro" id="IPR026823">
    <property type="entry name" value="cEGF"/>
</dbReference>
<keyword evidence="4 15" id="KW-0732">Signal</keyword>
<dbReference type="Gene3D" id="3.40.390.10">
    <property type="entry name" value="Collagenase (Catalytic Domain)"/>
    <property type="match status" value="1"/>
</dbReference>
<dbReference type="CDD" id="cd04280">
    <property type="entry name" value="ZnMc_astacin_like"/>
    <property type="match status" value="1"/>
</dbReference>
<evidence type="ECO:0000256" key="11">
    <source>
        <dbReference type="ARBA" id="ARBA00023180"/>
    </source>
</evidence>
<sequence>MEKCPVIVAAILLAASATVSGRAFSLSEAVLRLPERENAMSDIFAANEGAMERLNLVEGDIRMPVGGATHHLHKRNAVPYKDYTWINKVVPISFSNDLSPAAHIAVQQAIDEYHRKTCIRFKQRTNEREYIHFFKDEGCWSYIGRVGNQPNRISLASGCETKGIAIHELMHALGFAHEQSRYDRDNFVTINLENVRPGRNGEKDFYYRNFDKLTRINSQTLDTTYDYHSIMHYPTDAFGKSGKTTIEPRLGKQLFKWLGQRNGLSEIDTLKINRLYECDMVVCTDEPDVFACQQKCVKLKSGFTCGCHRGFSLDSDGYHCSDVNECADGNFGCSHRCINLIGGAYCACPKGHHLSDDGKTCTETNECAQGNGGCEHLCTDSQGSFQCSCFDGFKLRRDGYTCEDVDECASRDHGCQQECANYVGGYHCACQAGYELQWDGRTCEEIHCYGLAVPVRGSVHPAENCSTNGARAGQQCAFSCHPGYELVGSENRTCLINGTWEGEHTDCRAKLCDVLAPPSNGSLSPPSCADPGALRVGKECVYVCGPGLELNGTAARVTCTAGPNGTMVWDNLETPSCIPDEDPWMQCPHRLHVPTVYGRDYAAANLTAPLTNLEQVYVDGNLTLGPNNFTVGETAVLFYGFTAGGDSVECETAVVVTDAEHPEFVSCPESFAVNSSRQFPHVRWQEPEVRDNVGVTAVRRTRFPKGRITWGQYSVRYTARDRAGNHAVCRFNIHVTRPGCPPLSPPDHGILTCDRWSHGQFCDLACNTGYTPQGELMRYVCGTHGTWMPRTPLPTCLPISTTFPQEAADAE</sequence>
<comment type="caution">
    <text evidence="12">Lacks conserved residue(s) required for the propagation of feature annotation.</text>
</comment>
<dbReference type="SUPFAM" id="SSF57535">
    <property type="entry name" value="Complement control module/SCR domain"/>
    <property type="match status" value="3"/>
</dbReference>
<dbReference type="PROSITE" id="PS50825">
    <property type="entry name" value="HYR"/>
    <property type="match status" value="1"/>
</dbReference>
<dbReference type="Pfam" id="PF12662">
    <property type="entry name" value="cEGF"/>
    <property type="match status" value="1"/>
</dbReference>
<keyword evidence="8 14" id="KW-0482">Metalloprotease</keyword>
<evidence type="ECO:0000256" key="15">
    <source>
        <dbReference type="RuleBase" id="RU361183"/>
    </source>
</evidence>
<evidence type="ECO:0000256" key="9">
    <source>
        <dbReference type="ARBA" id="ARBA00023145"/>
    </source>
</evidence>
<evidence type="ECO:0000259" key="16">
    <source>
        <dbReference type="PROSITE" id="PS50026"/>
    </source>
</evidence>
<keyword evidence="2 14" id="KW-0645">Protease</keyword>
<evidence type="ECO:0000313" key="21">
    <source>
        <dbReference type="Proteomes" id="UP000838412"/>
    </source>
</evidence>
<evidence type="ECO:0000256" key="6">
    <source>
        <dbReference type="ARBA" id="ARBA00022801"/>
    </source>
</evidence>
<feature type="binding site" evidence="14">
    <location>
        <position position="177"/>
    </location>
    <ligand>
        <name>Zn(2+)</name>
        <dbReference type="ChEBI" id="CHEBI:29105"/>
        <note>catalytic</note>
    </ligand>
</feature>
<dbReference type="Pfam" id="PF07645">
    <property type="entry name" value="EGF_CA"/>
    <property type="match status" value="1"/>
</dbReference>
<accession>A0A8J9VFZ3</accession>
<keyword evidence="7 14" id="KW-0862">Zinc</keyword>
<evidence type="ECO:0000256" key="7">
    <source>
        <dbReference type="ARBA" id="ARBA00022833"/>
    </source>
</evidence>
<dbReference type="InterPro" id="IPR001881">
    <property type="entry name" value="EGF-like_Ca-bd_dom"/>
</dbReference>
<dbReference type="InterPro" id="IPR001506">
    <property type="entry name" value="Peptidase_M12A"/>
</dbReference>
<keyword evidence="21" id="KW-1185">Reference proteome</keyword>
<dbReference type="OrthoDB" id="10045365at2759"/>
<feature type="domain" description="Peptidase M12A" evidence="19">
    <location>
        <begin position="76"/>
        <end position="279"/>
    </location>
</feature>
<feature type="active site" evidence="14">
    <location>
        <position position="168"/>
    </location>
</feature>
<evidence type="ECO:0000256" key="12">
    <source>
        <dbReference type="PROSITE-ProRule" id="PRU00076"/>
    </source>
</evidence>
<dbReference type="PRINTS" id="PR00480">
    <property type="entry name" value="ASTACIN"/>
</dbReference>
<dbReference type="InterPro" id="IPR000152">
    <property type="entry name" value="EGF-type_Asp/Asn_hydroxyl_site"/>
</dbReference>
<dbReference type="SUPFAM" id="SSF55486">
    <property type="entry name" value="Metalloproteases ('zincins'), catalytic domain"/>
    <property type="match status" value="1"/>
</dbReference>
<dbReference type="EC" id="3.4.24.-" evidence="15"/>
<dbReference type="SUPFAM" id="SSF57184">
    <property type="entry name" value="Growth factor receptor domain"/>
    <property type="match status" value="1"/>
</dbReference>
<dbReference type="PROSITE" id="PS01187">
    <property type="entry name" value="EGF_CA"/>
    <property type="match status" value="1"/>
</dbReference>
<dbReference type="PROSITE" id="PS51864">
    <property type="entry name" value="ASTACIN"/>
    <property type="match status" value="1"/>
</dbReference>
<name>A0A8J9VFZ3_BRALA</name>
<feature type="chain" id="PRO_5035486886" description="Metalloendopeptidase" evidence="15">
    <location>
        <begin position="22"/>
        <end position="811"/>
    </location>
</feature>
<dbReference type="PROSITE" id="PS00010">
    <property type="entry name" value="ASX_HYDROXYL"/>
    <property type="match status" value="1"/>
</dbReference>
<evidence type="ECO:0000259" key="18">
    <source>
        <dbReference type="PROSITE" id="PS50923"/>
    </source>
</evidence>
<dbReference type="PROSITE" id="PS50026">
    <property type="entry name" value="EGF_3"/>
    <property type="match status" value="1"/>
</dbReference>
<dbReference type="SMART" id="SM00032">
    <property type="entry name" value="CCP"/>
    <property type="match status" value="3"/>
</dbReference>
<dbReference type="InterPro" id="IPR009030">
    <property type="entry name" value="Growth_fac_rcpt_cys_sf"/>
</dbReference>
<dbReference type="SUPFAM" id="SSF57196">
    <property type="entry name" value="EGF/Laminin"/>
    <property type="match status" value="1"/>
</dbReference>
<feature type="domain" description="EGF-like" evidence="16">
    <location>
        <begin position="404"/>
        <end position="444"/>
    </location>
</feature>
<feature type="domain" description="Sushi" evidence="18">
    <location>
        <begin position="738"/>
        <end position="798"/>
    </location>
</feature>
<dbReference type="EMBL" id="OV696696">
    <property type="protein sequence ID" value="CAH1239581.1"/>
    <property type="molecule type" value="Genomic_DNA"/>
</dbReference>
<evidence type="ECO:0000313" key="20">
    <source>
        <dbReference type="EMBL" id="CAH1239581.1"/>
    </source>
</evidence>
<keyword evidence="3 14" id="KW-0479">Metal-binding</keyword>
<keyword evidence="9" id="KW-0865">Zymogen</keyword>
<feature type="signal peptide" evidence="15">
    <location>
        <begin position="1"/>
        <end position="21"/>
    </location>
</feature>
<evidence type="ECO:0000259" key="19">
    <source>
        <dbReference type="PROSITE" id="PS51864"/>
    </source>
</evidence>
<dbReference type="InterPro" id="IPR000436">
    <property type="entry name" value="Sushi_SCR_CCP_dom"/>
</dbReference>
<feature type="disulfide bond" evidence="13">
    <location>
        <begin position="480"/>
        <end position="507"/>
    </location>
</feature>
<dbReference type="InterPro" id="IPR024079">
    <property type="entry name" value="MetalloPept_cat_dom_sf"/>
</dbReference>
<dbReference type="Pfam" id="PF02494">
    <property type="entry name" value="HYR"/>
    <property type="match status" value="1"/>
</dbReference>
<dbReference type="PANTHER" id="PTHR10127">
    <property type="entry name" value="DISCOIDIN, CUB, EGF, LAMININ , AND ZINC METALLOPROTEASE DOMAIN CONTAINING"/>
    <property type="match status" value="1"/>
</dbReference>
<dbReference type="FunFam" id="2.10.25.10:FF:000240">
    <property type="entry name" value="Vitamin K-dependent protein S"/>
    <property type="match status" value="1"/>
</dbReference>
<proteinExistence type="predicted"/>
<keyword evidence="13" id="KW-0768">Sushi</keyword>
<dbReference type="SMART" id="SM00179">
    <property type="entry name" value="EGF_CA"/>
    <property type="match status" value="4"/>
</dbReference>
<dbReference type="PANTHER" id="PTHR10127:SF780">
    <property type="entry name" value="METALLOENDOPEPTIDASE"/>
    <property type="match status" value="1"/>
</dbReference>
<dbReference type="PROSITE" id="PS01186">
    <property type="entry name" value="EGF_2"/>
    <property type="match status" value="2"/>
</dbReference>
<dbReference type="CDD" id="cd00033">
    <property type="entry name" value="CCP"/>
    <property type="match status" value="2"/>
</dbReference>
<dbReference type="GO" id="GO:0006508">
    <property type="term" value="P:proteolysis"/>
    <property type="evidence" value="ECO:0007669"/>
    <property type="project" value="UniProtKB-KW"/>
</dbReference>
<comment type="cofactor">
    <cofactor evidence="14 15">
        <name>Zn(2+)</name>
        <dbReference type="ChEBI" id="CHEBI:29105"/>
    </cofactor>
    <text evidence="14 15">Binds 1 zinc ion per subunit.</text>
</comment>
<dbReference type="GO" id="GO:0004222">
    <property type="term" value="F:metalloendopeptidase activity"/>
    <property type="evidence" value="ECO:0007669"/>
    <property type="project" value="UniProtKB-UniRule"/>
</dbReference>
<evidence type="ECO:0000256" key="2">
    <source>
        <dbReference type="ARBA" id="ARBA00022670"/>
    </source>
</evidence>
<dbReference type="SMART" id="SM00181">
    <property type="entry name" value="EGF"/>
    <property type="match status" value="4"/>
</dbReference>
<evidence type="ECO:0000256" key="10">
    <source>
        <dbReference type="ARBA" id="ARBA00023157"/>
    </source>
</evidence>
<dbReference type="Pfam" id="PF14670">
    <property type="entry name" value="FXa_inhibition"/>
    <property type="match status" value="2"/>
</dbReference>
<dbReference type="Gene3D" id="2.10.70.10">
    <property type="entry name" value="Complement Module, domain 1"/>
    <property type="match status" value="3"/>
</dbReference>
<dbReference type="Gene3D" id="2.10.25.10">
    <property type="entry name" value="Laminin"/>
    <property type="match status" value="4"/>
</dbReference>
<evidence type="ECO:0000256" key="14">
    <source>
        <dbReference type="PROSITE-ProRule" id="PRU01211"/>
    </source>
</evidence>
<dbReference type="FunFam" id="2.10.25.10:FF:000037">
    <property type="entry name" value="Signal peptide, CUB domain and EGF-like domain-containing 2"/>
    <property type="match status" value="1"/>
</dbReference>
<feature type="domain" description="Sushi" evidence="18">
    <location>
        <begin position="510"/>
        <end position="579"/>
    </location>
</feature>